<reference evidence="1" key="1">
    <citation type="journal article" date="2014" name="Front. Microbiol.">
        <title>High frequency of phylogenetically diverse reductive dehalogenase-homologous genes in deep subseafloor sedimentary metagenomes.</title>
        <authorList>
            <person name="Kawai M."/>
            <person name="Futagami T."/>
            <person name="Toyoda A."/>
            <person name="Takaki Y."/>
            <person name="Nishi S."/>
            <person name="Hori S."/>
            <person name="Arai W."/>
            <person name="Tsubouchi T."/>
            <person name="Morono Y."/>
            <person name="Uchiyama I."/>
            <person name="Ito T."/>
            <person name="Fujiyama A."/>
            <person name="Inagaki F."/>
            <person name="Takami H."/>
        </authorList>
    </citation>
    <scope>NUCLEOTIDE SEQUENCE</scope>
    <source>
        <strain evidence="1">Expedition CK06-06</strain>
    </source>
</reference>
<feature type="non-terminal residue" evidence="1">
    <location>
        <position position="1"/>
    </location>
</feature>
<dbReference type="EMBL" id="BART01029423">
    <property type="protein sequence ID" value="GAH01053.1"/>
    <property type="molecule type" value="Genomic_DNA"/>
</dbReference>
<name>X1DXF4_9ZZZZ</name>
<sequence length="58" mass="6883">PAIPELSVALKDENARVREWANWALNKIAGERPSYRVKYPEDRPTLKERLRFTEKDEE</sequence>
<comment type="caution">
    <text evidence="1">The sequence shown here is derived from an EMBL/GenBank/DDBJ whole genome shotgun (WGS) entry which is preliminary data.</text>
</comment>
<accession>X1DXF4</accession>
<proteinExistence type="predicted"/>
<dbReference type="AlphaFoldDB" id="X1DXF4"/>
<protein>
    <recommendedName>
        <fullName evidence="2">HEAT repeat domain-containing protein</fullName>
    </recommendedName>
</protein>
<dbReference type="SUPFAM" id="SSF48371">
    <property type="entry name" value="ARM repeat"/>
    <property type="match status" value="1"/>
</dbReference>
<organism evidence="1">
    <name type="scientific">marine sediment metagenome</name>
    <dbReference type="NCBI Taxonomy" id="412755"/>
    <lineage>
        <taxon>unclassified sequences</taxon>
        <taxon>metagenomes</taxon>
        <taxon>ecological metagenomes</taxon>
    </lineage>
</organism>
<evidence type="ECO:0000313" key="1">
    <source>
        <dbReference type="EMBL" id="GAH01053.1"/>
    </source>
</evidence>
<evidence type="ECO:0008006" key="2">
    <source>
        <dbReference type="Google" id="ProtNLM"/>
    </source>
</evidence>
<dbReference type="InterPro" id="IPR011989">
    <property type="entry name" value="ARM-like"/>
</dbReference>
<dbReference type="InterPro" id="IPR016024">
    <property type="entry name" value="ARM-type_fold"/>
</dbReference>
<dbReference type="Gene3D" id="1.25.10.10">
    <property type="entry name" value="Leucine-rich Repeat Variant"/>
    <property type="match status" value="1"/>
</dbReference>
<gene>
    <name evidence="1" type="ORF">S01H4_51633</name>
</gene>